<proteinExistence type="predicted"/>
<gene>
    <name evidence="1" type="ORF">SNE25_14870</name>
</gene>
<sequence length="106" mass="12072">MKNPVTFILKHADGSLRNIIIEPQLLHDLSEAGIYKIYKTSTDNESALFTEELEIDEGKPALADEANPDYLGTLDIEPMRLQWKYTGELLDQDEQKQVADFIINGY</sequence>
<dbReference type="EMBL" id="CP139558">
    <property type="protein sequence ID" value="WPU96803.1"/>
    <property type="molecule type" value="Genomic_DNA"/>
</dbReference>
<reference evidence="1 2" key="1">
    <citation type="submission" date="2023-11" db="EMBL/GenBank/DDBJ databases">
        <title>Analysis of the Genomes of Mucilaginibacter gossypii cycad 4 and M. sabulilitoris SNA2: microbes with the potential for plant growth promotion.</title>
        <authorList>
            <person name="Hirsch A.M."/>
            <person name="Humm E."/>
            <person name="Rubbi M."/>
            <person name="Del Vecchio G."/>
            <person name="Ha S.M."/>
            <person name="Pellegrini M."/>
            <person name="Gunsalus R.P."/>
        </authorList>
    </citation>
    <scope>NUCLEOTIDE SEQUENCE [LARGE SCALE GENOMIC DNA]</scope>
    <source>
        <strain evidence="1 2">SNA2</strain>
    </source>
</reference>
<accession>A0ABZ0TXC4</accession>
<dbReference type="Proteomes" id="UP001324380">
    <property type="component" value="Chromosome"/>
</dbReference>
<name>A0ABZ0TXC4_9SPHI</name>
<keyword evidence="2" id="KW-1185">Reference proteome</keyword>
<evidence type="ECO:0000313" key="2">
    <source>
        <dbReference type="Proteomes" id="UP001324380"/>
    </source>
</evidence>
<evidence type="ECO:0000313" key="1">
    <source>
        <dbReference type="EMBL" id="WPU96803.1"/>
    </source>
</evidence>
<protein>
    <submittedName>
        <fullName evidence="1">Uncharacterized protein</fullName>
    </submittedName>
</protein>
<dbReference type="RefSeq" id="WP_321565891.1">
    <property type="nucleotide sequence ID" value="NZ_CP139558.1"/>
</dbReference>
<organism evidence="1 2">
    <name type="scientific">Mucilaginibacter sabulilitoris</name>
    <dbReference type="NCBI Taxonomy" id="1173583"/>
    <lineage>
        <taxon>Bacteria</taxon>
        <taxon>Pseudomonadati</taxon>
        <taxon>Bacteroidota</taxon>
        <taxon>Sphingobacteriia</taxon>
        <taxon>Sphingobacteriales</taxon>
        <taxon>Sphingobacteriaceae</taxon>
        <taxon>Mucilaginibacter</taxon>
    </lineage>
</organism>